<gene>
    <name evidence="3" type="ORF">F0L46_07385</name>
</gene>
<evidence type="ECO:0000259" key="2">
    <source>
        <dbReference type="Pfam" id="PF03703"/>
    </source>
</evidence>
<evidence type="ECO:0000256" key="1">
    <source>
        <dbReference type="SAM" id="Phobius"/>
    </source>
</evidence>
<feature type="domain" description="YdbS-like PH" evidence="2">
    <location>
        <begin position="94"/>
        <end position="181"/>
    </location>
</feature>
<feature type="transmembrane region" description="Helical" evidence="1">
    <location>
        <begin position="68"/>
        <end position="93"/>
    </location>
</feature>
<keyword evidence="1" id="KW-0472">Membrane</keyword>
<dbReference type="Proteomes" id="UP000323142">
    <property type="component" value="Unassembled WGS sequence"/>
</dbReference>
<dbReference type="InterPro" id="IPR054839">
    <property type="entry name" value="puhB_PGC"/>
</dbReference>
<reference evidence="3 4" key="1">
    <citation type="submission" date="2019-09" db="EMBL/GenBank/DDBJ databases">
        <title>Salinarimonas rosea gen. nov., sp. nov., a new member of the a-2 subgroup of the Proteobacteria.</title>
        <authorList>
            <person name="Liu J."/>
        </authorList>
    </citation>
    <scope>NUCLEOTIDE SEQUENCE [LARGE SCALE GENOMIC DNA]</scope>
    <source>
        <strain evidence="3 4">BN140002</strain>
    </source>
</reference>
<feature type="transmembrane region" description="Helical" evidence="1">
    <location>
        <begin position="38"/>
        <end position="56"/>
    </location>
</feature>
<dbReference type="RefSeq" id="WP_149816413.1">
    <property type="nucleotide sequence ID" value="NZ_VUOA01000016.1"/>
</dbReference>
<organism evidence="3 4">
    <name type="scientific">Salinarimonas soli</name>
    <dbReference type="NCBI Taxonomy" id="1638099"/>
    <lineage>
        <taxon>Bacteria</taxon>
        <taxon>Pseudomonadati</taxon>
        <taxon>Pseudomonadota</taxon>
        <taxon>Alphaproteobacteria</taxon>
        <taxon>Hyphomicrobiales</taxon>
        <taxon>Salinarimonadaceae</taxon>
        <taxon>Salinarimonas</taxon>
    </lineage>
</organism>
<dbReference type="InterPro" id="IPR005182">
    <property type="entry name" value="YdbS-like_PH"/>
</dbReference>
<evidence type="ECO:0000313" key="3">
    <source>
        <dbReference type="EMBL" id="KAA2238082.1"/>
    </source>
</evidence>
<proteinExistence type="predicted"/>
<protein>
    <submittedName>
        <fullName evidence="3">PH domain-containing protein</fullName>
    </submittedName>
</protein>
<reference evidence="3 4" key="2">
    <citation type="submission" date="2019-09" db="EMBL/GenBank/DDBJ databases">
        <authorList>
            <person name="Jin C."/>
        </authorList>
    </citation>
    <scope>NUCLEOTIDE SEQUENCE [LARGE SCALE GENOMIC DNA]</scope>
    <source>
        <strain evidence="3 4">BN140002</strain>
    </source>
</reference>
<sequence length="222" mass="22885">MTALAPDTLRGLPGPLPSGESALWQGSPRWSALAVQALHLRALALYFTGLAVFQAWDAMSGGTSATPAAAAAWAAGLGAVVLGLAGLYAWLAARMTVYTITTRRIVITTGIALPVTLSIPFRSVASAAVRLRGDGTGDIPLSVNERRRLSYLVLWPHVRPWRLGRVQPMLRALPDAAGVAEILSAALVAAQAAGATAPAPISVEADAPAPQQTAPGFRPAAA</sequence>
<dbReference type="EMBL" id="VUOA01000016">
    <property type="protein sequence ID" value="KAA2238082.1"/>
    <property type="molecule type" value="Genomic_DNA"/>
</dbReference>
<dbReference type="NCBIfam" id="NF040894">
    <property type="entry name" value="puhB_PGC"/>
    <property type="match status" value="1"/>
</dbReference>
<dbReference type="AlphaFoldDB" id="A0A5B2VIA9"/>
<evidence type="ECO:0000313" key="4">
    <source>
        <dbReference type="Proteomes" id="UP000323142"/>
    </source>
</evidence>
<dbReference type="OrthoDB" id="7345733at2"/>
<name>A0A5B2VIA9_9HYPH</name>
<dbReference type="Pfam" id="PF03703">
    <property type="entry name" value="bPH_2"/>
    <property type="match status" value="1"/>
</dbReference>
<comment type="caution">
    <text evidence="3">The sequence shown here is derived from an EMBL/GenBank/DDBJ whole genome shotgun (WGS) entry which is preliminary data.</text>
</comment>
<keyword evidence="1" id="KW-1133">Transmembrane helix</keyword>
<keyword evidence="4" id="KW-1185">Reference proteome</keyword>
<accession>A0A5B2VIA9</accession>
<keyword evidence="1" id="KW-0812">Transmembrane</keyword>